<organism evidence="7 8">
    <name type="scientific">Deinococcus rufus</name>
    <dbReference type="NCBI Taxonomy" id="2136097"/>
    <lineage>
        <taxon>Bacteria</taxon>
        <taxon>Thermotogati</taxon>
        <taxon>Deinococcota</taxon>
        <taxon>Deinococci</taxon>
        <taxon>Deinococcales</taxon>
        <taxon>Deinococcaceae</taxon>
        <taxon>Deinococcus</taxon>
    </lineage>
</organism>
<gene>
    <name evidence="7" type="ORF">ACFOSB_05795</name>
</gene>
<name>A0ABV7Z5N0_9DEIO</name>
<evidence type="ECO:0000256" key="5">
    <source>
        <dbReference type="SAM" id="Phobius"/>
    </source>
</evidence>
<keyword evidence="8" id="KW-1185">Reference proteome</keyword>
<evidence type="ECO:0000313" key="7">
    <source>
        <dbReference type="EMBL" id="MFC3832364.1"/>
    </source>
</evidence>
<dbReference type="InterPro" id="IPR007016">
    <property type="entry name" value="O-antigen_ligase-rel_domated"/>
</dbReference>
<evidence type="ECO:0000256" key="3">
    <source>
        <dbReference type="ARBA" id="ARBA00022989"/>
    </source>
</evidence>
<comment type="caution">
    <text evidence="7">The sequence shown here is derived from an EMBL/GenBank/DDBJ whole genome shotgun (WGS) entry which is preliminary data.</text>
</comment>
<feature type="transmembrane region" description="Helical" evidence="5">
    <location>
        <begin position="285"/>
        <end position="304"/>
    </location>
</feature>
<evidence type="ECO:0000256" key="2">
    <source>
        <dbReference type="ARBA" id="ARBA00022692"/>
    </source>
</evidence>
<keyword evidence="7" id="KW-0436">Ligase</keyword>
<dbReference type="PANTHER" id="PTHR37422">
    <property type="entry name" value="TEICHURONIC ACID BIOSYNTHESIS PROTEIN TUAE"/>
    <property type="match status" value="1"/>
</dbReference>
<proteinExistence type="predicted"/>
<feature type="transmembrane region" description="Helical" evidence="5">
    <location>
        <begin position="72"/>
        <end position="92"/>
    </location>
</feature>
<sequence>MSSRARQWPGSTSSAAGHPSAALVLACVFLFCISWENAVVLPGLGTVGRLGGVLAVAAWGLHVLRRGRISRLSAGITALAVYLLYATATYFVRIDERSAFDTAITTLQLGVVSLLLWDVIHTREQLRLALGSLVAGATVSIVLTLAAFFGQYPTKFYDRYAGGNFDPNELGLILSLSVPLAWWVAREERRWPLRTALMLYPPAAFFALVLTGSRAALIAYAFALLYVLYDIFAGRHFGRRARAALLTGLAACAWGVSILAPAAIARLSTIGSELTSGTLNDRRDIWAAAWTVAGTAPLLGVGVGRLEEDLKPYFGEAIVAHNTLITVAVEGGVVGALLFSAFVALLLLNLRAVRGSLRLMWVACLTCLLVGTFTLTWNYRKLTWVLPALMLCSARLHRRESPVTGRPPPDTRGAP</sequence>
<dbReference type="PROSITE" id="PS51257">
    <property type="entry name" value="PROKAR_LIPOPROTEIN"/>
    <property type="match status" value="1"/>
</dbReference>
<accession>A0ABV7Z5N0</accession>
<dbReference type="Proteomes" id="UP001595803">
    <property type="component" value="Unassembled WGS sequence"/>
</dbReference>
<feature type="transmembrane region" description="Helical" evidence="5">
    <location>
        <begin position="324"/>
        <end position="347"/>
    </location>
</feature>
<dbReference type="EMBL" id="JBHRZG010000006">
    <property type="protein sequence ID" value="MFC3832364.1"/>
    <property type="molecule type" value="Genomic_DNA"/>
</dbReference>
<dbReference type="PANTHER" id="PTHR37422:SF13">
    <property type="entry name" value="LIPOPOLYSACCHARIDE BIOSYNTHESIS PROTEIN PA4999-RELATED"/>
    <property type="match status" value="1"/>
</dbReference>
<dbReference type="InterPro" id="IPR051533">
    <property type="entry name" value="WaaL-like"/>
</dbReference>
<feature type="transmembrane region" description="Helical" evidence="5">
    <location>
        <begin position="359"/>
        <end position="379"/>
    </location>
</feature>
<keyword evidence="4 5" id="KW-0472">Membrane</keyword>
<feature type="transmembrane region" description="Helical" evidence="5">
    <location>
        <begin position="98"/>
        <end position="117"/>
    </location>
</feature>
<dbReference type="RefSeq" id="WP_322474227.1">
    <property type="nucleotide sequence ID" value="NZ_JBHRZG010000006.1"/>
</dbReference>
<reference evidence="8" key="1">
    <citation type="journal article" date="2019" name="Int. J. Syst. Evol. Microbiol.">
        <title>The Global Catalogue of Microorganisms (GCM) 10K type strain sequencing project: providing services to taxonomists for standard genome sequencing and annotation.</title>
        <authorList>
            <consortium name="The Broad Institute Genomics Platform"/>
            <consortium name="The Broad Institute Genome Sequencing Center for Infectious Disease"/>
            <person name="Wu L."/>
            <person name="Ma J."/>
        </authorList>
    </citation>
    <scope>NUCLEOTIDE SEQUENCE [LARGE SCALE GENOMIC DNA]</scope>
    <source>
        <strain evidence="8">CCTCC AB 2017081</strain>
    </source>
</reference>
<feature type="transmembrane region" description="Helical" evidence="5">
    <location>
        <begin position="21"/>
        <end position="41"/>
    </location>
</feature>
<feature type="domain" description="O-antigen ligase-related" evidence="6">
    <location>
        <begin position="204"/>
        <end position="339"/>
    </location>
</feature>
<keyword evidence="3 5" id="KW-1133">Transmembrane helix</keyword>
<feature type="transmembrane region" description="Helical" evidence="5">
    <location>
        <begin position="129"/>
        <end position="150"/>
    </location>
</feature>
<evidence type="ECO:0000256" key="1">
    <source>
        <dbReference type="ARBA" id="ARBA00004141"/>
    </source>
</evidence>
<feature type="transmembrane region" description="Helical" evidence="5">
    <location>
        <begin position="47"/>
        <end position="65"/>
    </location>
</feature>
<evidence type="ECO:0000259" key="6">
    <source>
        <dbReference type="Pfam" id="PF04932"/>
    </source>
</evidence>
<protein>
    <submittedName>
        <fullName evidence="7">O-antigen ligase family protein</fullName>
    </submittedName>
</protein>
<keyword evidence="2 5" id="KW-0812">Transmembrane</keyword>
<evidence type="ECO:0000256" key="4">
    <source>
        <dbReference type="ARBA" id="ARBA00023136"/>
    </source>
</evidence>
<comment type="subcellular location">
    <subcellularLocation>
        <location evidence="1">Membrane</location>
        <topology evidence="1">Multi-pass membrane protein</topology>
    </subcellularLocation>
</comment>
<dbReference type="Pfam" id="PF04932">
    <property type="entry name" value="Wzy_C"/>
    <property type="match status" value="1"/>
</dbReference>
<feature type="transmembrane region" description="Helical" evidence="5">
    <location>
        <begin position="170"/>
        <end position="185"/>
    </location>
</feature>
<dbReference type="GO" id="GO:0016874">
    <property type="term" value="F:ligase activity"/>
    <property type="evidence" value="ECO:0007669"/>
    <property type="project" value="UniProtKB-KW"/>
</dbReference>
<feature type="transmembrane region" description="Helical" evidence="5">
    <location>
        <begin position="241"/>
        <end position="264"/>
    </location>
</feature>
<evidence type="ECO:0000313" key="8">
    <source>
        <dbReference type="Proteomes" id="UP001595803"/>
    </source>
</evidence>
<feature type="transmembrane region" description="Helical" evidence="5">
    <location>
        <begin position="205"/>
        <end position="229"/>
    </location>
</feature>